<dbReference type="HOGENOM" id="CLU_2101633_0_0_1"/>
<dbReference type="AlphaFoldDB" id="M4BDJ7"/>
<sequence length="116" mass="13744">MGLYCRFLLWTWKLDVRYRTLEIHLYGKDRDTNQITVFLGRKSKVYYGSPRGSNLVLQNQYTLCGVHSFDQHSSSPPFQRSFFASDPCSCAPAPMLNNWAERKWFLLWNMFDVHLK</sequence>
<accession>M4BDJ7</accession>
<protein>
    <submittedName>
        <fullName evidence="1">Uncharacterized protein</fullName>
    </submittedName>
</protein>
<proteinExistence type="predicted"/>
<evidence type="ECO:0000313" key="2">
    <source>
        <dbReference type="Proteomes" id="UP000011713"/>
    </source>
</evidence>
<keyword evidence="2" id="KW-1185">Reference proteome</keyword>
<dbReference type="EMBL" id="JH598161">
    <property type="status" value="NOT_ANNOTATED_CDS"/>
    <property type="molecule type" value="Genomic_DNA"/>
</dbReference>
<reference evidence="2" key="1">
    <citation type="journal article" date="2010" name="Science">
        <title>Signatures of adaptation to obligate biotrophy in the Hyaloperonospora arabidopsidis genome.</title>
        <authorList>
            <person name="Baxter L."/>
            <person name="Tripathy S."/>
            <person name="Ishaque N."/>
            <person name="Boot N."/>
            <person name="Cabral A."/>
            <person name="Kemen E."/>
            <person name="Thines M."/>
            <person name="Ah-Fong A."/>
            <person name="Anderson R."/>
            <person name="Badejoko W."/>
            <person name="Bittner-Eddy P."/>
            <person name="Boore J.L."/>
            <person name="Chibucos M.C."/>
            <person name="Coates M."/>
            <person name="Dehal P."/>
            <person name="Delehaunty K."/>
            <person name="Dong S."/>
            <person name="Downton P."/>
            <person name="Dumas B."/>
            <person name="Fabro G."/>
            <person name="Fronick C."/>
            <person name="Fuerstenberg S.I."/>
            <person name="Fulton L."/>
            <person name="Gaulin E."/>
            <person name="Govers F."/>
            <person name="Hughes L."/>
            <person name="Humphray S."/>
            <person name="Jiang R.H."/>
            <person name="Judelson H."/>
            <person name="Kamoun S."/>
            <person name="Kyung K."/>
            <person name="Meijer H."/>
            <person name="Minx P."/>
            <person name="Morris P."/>
            <person name="Nelson J."/>
            <person name="Phuntumart V."/>
            <person name="Qutob D."/>
            <person name="Rehmany A."/>
            <person name="Rougon-Cardoso A."/>
            <person name="Ryden P."/>
            <person name="Torto-Alalibo T."/>
            <person name="Studholme D."/>
            <person name="Wang Y."/>
            <person name="Win J."/>
            <person name="Wood J."/>
            <person name="Clifton S.W."/>
            <person name="Rogers J."/>
            <person name="Van den Ackerveken G."/>
            <person name="Jones J.D."/>
            <person name="McDowell J.M."/>
            <person name="Beynon J."/>
            <person name="Tyler B.M."/>
        </authorList>
    </citation>
    <scope>NUCLEOTIDE SEQUENCE [LARGE SCALE GENOMIC DNA]</scope>
    <source>
        <strain evidence="2">Emoy2</strain>
    </source>
</reference>
<dbReference type="EnsemblProtists" id="HpaT804364">
    <property type="protein sequence ID" value="HpaP804364"/>
    <property type="gene ID" value="HpaG804364"/>
</dbReference>
<dbReference type="Proteomes" id="UP000011713">
    <property type="component" value="Unassembled WGS sequence"/>
</dbReference>
<organism evidence="1 2">
    <name type="scientific">Hyaloperonospora arabidopsidis (strain Emoy2)</name>
    <name type="common">Downy mildew agent</name>
    <name type="synonym">Peronospora arabidopsidis</name>
    <dbReference type="NCBI Taxonomy" id="559515"/>
    <lineage>
        <taxon>Eukaryota</taxon>
        <taxon>Sar</taxon>
        <taxon>Stramenopiles</taxon>
        <taxon>Oomycota</taxon>
        <taxon>Peronosporomycetes</taxon>
        <taxon>Peronosporales</taxon>
        <taxon>Peronosporaceae</taxon>
        <taxon>Hyaloperonospora</taxon>
    </lineage>
</organism>
<dbReference type="InParanoid" id="M4BDJ7"/>
<dbReference type="VEuPathDB" id="FungiDB:HpaG804364"/>
<evidence type="ECO:0000313" key="1">
    <source>
        <dbReference type="EnsemblProtists" id="HpaP804364"/>
    </source>
</evidence>
<reference evidence="1" key="2">
    <citation type="submission" date="2015-06" db="UniProtKB">
        <authorList>
            <consortium name="EnsemblProtists"/>
        </authorList>
    </citation>
    <scope>IDENTIFICATION</scope>
    <source>
        <strain evidence="1">Emoy2</strain>
    </source>
</reference>
<name>M4BDJ7_HYAAE</name>